<protein>
    <submittedName>
        <fullName evidence="2">Uncharacterized protein</fullName>
    </submittedName>
</protein>
<reference evidence="2 3" key="1">
    <citation type="submission" date="2017-05" db="EMBL/GenBank/DDBJ databases">
        <authorList>
            <person name="Song R."/>
            <person name="Chenine A.L."/>
            <person name="Ruprecht R.M."/>
        </authorList>
    </citation>
    <scope>NUCLEOTIDE SEQUENCE [LARGE SCALE GENOMIC DNA]</scope>
    <source>
        <strain evidence="2 3">CECT 8898</strain>
    </source>
</reference>
<keyword evidence="1" id="KW-0472">Membrane</keyword>
<feature type="transmembrane region" description="Helical" evidence="1">
    <location>
        <begin position="57"/>
        <end position="82"/>
    </location>
</feature>
<name>A0A238KKX3_9RHOB</name>
<accession>A0A238KKX3</accession>
<dbReference type="RefSeq" id="WP_094021649.1">
    <property type="nucleotide sequence ID" value="NZ_FXYF01000007.1"/>
</dbReference>
<keyword evidence="1" id="KW-0812">Transmembrane</keyword>
<dbReference type="Proteomes" id="UP000207598">
    <property type="component" value="Unassembled WGS sequence"/>
</dbReference>
<feature type="transmembrane region" description="Helical" evidence="1">
    <location>
        <begin position="6"/>
        <end position="21"/>
    </location>
</feature>
<sequence>MLYAIPFLSFLSALLWGHLLMREACREALAGLATLLAGVALWLLWQEGRAVGLDVLVYTFAFWGVSLPALLALALGAALGWADRRAEADPVRAQ</sequence>
<keyword evidence="3" id="KW-1185">Reference proteome</keyword>
<organism evidence="2 3">
    <name type="scientific">Maliponia aquimaris</name>
    <dbReference type="NCBI Taxonomy" id="1673631"/>
    <lineage>
        <taxon>Bacteria</taxon>
        <taxon>Pseudomonadati</taxon>
        <taxon>Pseudomonadota</taxon>
        <taxon>Alphaproteobacteria</taxon>
        <taxon>Rhodobacterales</taxon>
        <taxon>Paracoccaceae</taxon>
        <taxon>Maliponia</taxon>
    </lineage>
</organism>
<dbReference type="EMBL" id="FXYF01000007">
    <property type="protein sequence ID" value="SMX43455.1"/>
    <property type="molecule type" value="Genomic_DNA"/>
</dbReference>
<evidence type="ECO:0000313" key="3">
    <source>
        <dbReference type="Proteomes" id="UP000207598"/>
    </source>
</evidence>
<dbReference type="AlphaFoldDB" id="A0A238KKX3"/>
<gene>
    <name evidence="2" type="ORF">MAA8898_02830</name>
</gene>
<evidence type="ECO:0000256" key="1">
    <source>
        <dbReference type="SAM" id="Phobius"/>
    </source>
</evidence>
<feature type="transmembrane region" description="Helical" evidence="1">
    <location>
        <begin position="28"/>
        <end position="45"/>
    </location>
</feature>
<evidence type="ECO:0000313" key="2">
    <source>
        <dbReference type="EMBL" id="SMX43455.1"/>
    </source>
</evidence>
<keyword evidence="1" id="KW-1133">Transmembrane helix</keyword>
<proteinExistence type="predicted"/>